<feature type="domain" description="Utp8 beta-propeller" evidence="2">
    <location>
        <begin position="7"/>
        <end position="393"/>
    </location>
</feature>
<dbReference type="AlphaFoldDB" id="A0A6G1IU82"/>
<evidence type="ECO:0000313" key="4">
    <source>
        <dbReference type="Proteomes" id="UP000799291"/>
    </source>
</evidence>
<dbReference type="Pfam" id="PF10395">
    <property type="entry name" value="Utp8_b_propeller"/>
    <property type="match status" value="1"/>
</dbReference>
<dbReference type="InterPro" id="IPR018843">
    <property type="entry name" value="Utp8_b-prop"/>
</dbReference>
<feature type="compositionally biased region" description="Low complexity" evidence="1">
    <location>
        <begin position="282"/>
        <end position="304"/>
    </location>
</feature>
<feature type="region of interest" description="Disordered" evidence="1">
    <location>
        <begin position="268"/>
        <end position="304"/>
    </location>
</feature>
<evidence type="ECO:0000313" key="3">
    <source>
        <dbReference type="EMBL" id="KAF2681513.1"/>
    </source>
</evidence>
<dbReference type="OrthoDB" id="5330858at2759"/>
<sequence>MSFDKEIGAPFTLASLPKSIGQSHGRTHAASVCSINGTKKRKRTEIAVGLDGEGISIYSLQNPHLATSYALPPQTSFTSAPYSIYRKGSTKRQPRRYTYALVAESTSGAKAQLVCFAEETRADGTTDTTKSTYTPSTTSQTVIAIDVLPVPSGGSQKDPSHDVLVVFDGGEVICLSADLEVVRWVASLRSLAPSKEEDLWIEHASLSTAKAVIRGLLRSRQDIAAILNPSLDDISDLLDLTQVLCVVSRRAGNHRTLGLFQLHPRSPDLPASHLPPPKHLSTWDIPSSPSTTSSDSRSPTHSIHANTGALHSLTDEGLLSYDFSGTVPKFTSQLPVEPIGAVSFLRISQDLMFIASPKSCRVLDSKYNSIQATLNLESSRKSAVRDSKKRKHTESETVDRSSNVPALVSYYADLGQAVGIWRDEVVGFQLEGSLTRKRIKTDGMRLIDSLGKGLSPKGTPVGKETHDWQKWQDKTAKLDRYASKGKIAKFEELFASDLGIELEGQNDQEQGGTLSNLTNGDNDTIMVNGDTHAGDASEDLPRKWRLEKASLHLPSLEHHRDYALYSLNRIFRWVESPPSERPRGCLKIDFFPPNVFQWLLSSGYLTKESIRRAISEHSPAKLDLTAPITDGDITRAIVDFDPELHILSAMLNQSHFLPIGEVVEAIKLIMQGLDDQPRTEDANKLLTNGVHPAADEMEVEVASELEAASHEIDRALAILDDGISIRNNTLRPALIRLHTFPPPVVSSTLRSMLRRHDLESLVRLLHHEFKNGGWASQHDTAEPESPAVELSSEEADDSAVVIIASLLSCTIDAIGPATWLAAIGGSGQEDPTEDLILDLSEATSIAITGFWEARYIRGLVTELLRYASKIPKSHKRSSKTLEKQGKPFALDLKPDDLPMLPMGSKPDPGVEKTKAGKGGKKKERSAREMGMLISQRVPKYSFERIVM</sequence>
<protein>
    <recommendedName>
        <fullName evidence="2">Utp8 beta-propeller domain-containing protein</fullName>
    </recommendedName>
</protein>
<organism evidence="3 4">
    <name type="scientific">Lentithecium fluviatile CBS 122367</name>
    <dbReference type="NCBI Taxonomy" id="1168545"/>
    <lineage>
        <taxon>Eukaryota</taxon>
        <taxon>Fungi</taxon>
        <taxon>Dikarya</taxon>
        <taxon>Ascomycota</taxon>
        <taxon>Pezizomycotina</taxon>
        <taxon>Dothideomycetes</taxon>
        <taxon>Pleosporomycetidae</taxon>
        <taxon>Pleosporales</taxon>
        <taxon>Massarineae</taxon>
        <taxon>Lentitheciaceae</taxon>
        <taxon>Lentithecium</taxon>
    </lineage>
</organism>
<dbReference type="Proteomes" id="UP000799291">
    <property type="component" value="Unassembled WGS sequence"/>
</dbReference>
<keyword evidence="4" id="KW-1185">Reference proteome</keyword>
<gene>
    <name evidence="3" type="ORF">K458DRAFT_371944</name>
</gene>
<feature type="region of interest" description="Disordered" evidence="1">
    <location>
        <begin position="874"/>
        <end position="930"/>
    </location>
</feature>
<accession>A0A6G1IU82</accession>
<feature type="region of interest" description="Disordered" evidence="1">
    <location>
        <begin position="378"/>
        <end position="399"/>
    </location>
</feature>
<feature type="region of interest" description="Disordered" evidence="1">
    <location>
        <begin position="773"/>
        <end position="792"/>
    </location>
</feature>
<dbReference type="EMBL" id="MU005591">
    <property type="protein sequence ID" value="KAF2681513.1"/>
    <property type="molecule type" value="Genomic_DNA"/>
</dbReference>
<reference evidence="3" key="1">
    <citation type="journal article" date="2020" name="Stud. Mycol.">
        <title>101 Dothideomycetes genomes: a test case for predicting lifestyles and emergence of pathogens.</title>
        <authorList>
            <person name="Haridas S."/>
            <person name="Albert R."/>
            <person name="Binder M."/>
            <person name="Bloem J."/>
            <person name="Labutti K."/>
            <person name="Salamov A."/>
            <person name="Andreopoulos B."/>
            <person name="Baker S."/>
            <person name="Barry K."/>
            <person name="Bills G."/>
            <person name="Bluhm B."/>
            <person name="Cannon C."/>
            <person name="Castanera R."/>
            <person name="Culley D."/>
            <person name="Daum C."/>
            <person name="Ezra D."/>
            <person name="Gonzalez J."/>
            <person name="Henrissat B."/>
            <person name="Kuo A."/>
            <person name="Liang C."/>
            <person name="Lipzen A."/>
            <person name="Lutzoni F."/>
            <person name="Magnuson J."/>
            <person name="Mondo S."/>
            <person name="Nolan M."/>
            <person name="Ohm R."/>
            <person name="Pangilinan J."/>
            <person name="Park H.-J."/>
            <person name="Ramirez L."/>
            <person name="Alfaro M."/>
            <person name="Sun H."/>
            <person name="Tritt A."/>
            <person name="Yoshinaga Y."/>
            <person name="Zwiers L.-H."/>
            <person name="Turgeon B."/>
            <person name="Goodwin S."/>
            <person name="Spatafora J."/>
            <person name="Crous P."/>
            <person name="Grigoriev I."/>
        </authorList>
    </citation>
    <scope>NUCLEOTIDE SEQUENCE</scope>
    <source>
        <strain evidence="3">CBS 122367</strain>
    </source>
</reference>
<evidence type="ECO:0000256" key="1">
    <source>
        <dbReference type="SAM" id="MobiDB-lite"/>
    </source>
</evidence>
<name>A0A6G1IU82_9PLEO</name>
<evidence type="ECO:0000259" key="2">
    <source>
        <dbReference type="Pfam" id="PF10395"/>
    </source>
</evidence>
<feature type="compositionally biased region" description="Basic residues" evidence="1">
    <location>
        <begin position="915"/>
        <end position="924"/>
    </location>
</feature>
<proteinExistence type="predicted"/>